<evidence type="ECO:0000313" key="4">
    <source>
        <dbReference type="Proteomes" id="UP000278855"/>
    </source>
</evidence>
<gene>
    <name evidence="2" type="ORF">EGC77_04505</name>
    <name evidence="1" type="ORF">EGC80_20835</name>
</gene>
<evidence type="ECO:0000313" key="2">
    <source>
        <dbReference type="EMBL" id="RPA34925.1"/>
    </source>
</evidence>
<sequence length="70" mass="7744">MSNISTFFTKLGTNAALLEAYKRDPRGVMKSNGLTEEEIEAVMSGDKTRISQLSGDKEMAMYLIVLNPTE</sequence>
<evidence type="ECO:0000313" key="3">
    <source>
        <dbReference type="Proteomes" id="UP000273778"/>
    </source>
</evidence>
<dbReference type="InterPro" id="IPR036622">
    <property type="entry name" value="LigA_sf"/>
</dbReference>
<protein>
    <recommendedName>
        <fullName evidence="5">Extradiol ring-cleavage dioxygenase LigAB LigA subunit domain-containing protein</fullName>
    </recommendedName>
</protein>
<dbReference type="EMBL" id="RKKB01000001">
    <property type="protein sequence ID" value="RPA34925.1"/>
    <property type="molecule type" value="Genomic_DNA"/>
</dbReference>
<dbReference type="Proteomes" id="UP000273778">
    <property type="component" value="Chromosome"/>
</dbReference>
<dbReference type="RefSeq" id="WP_101032415.1">
    <property type="nucleotide sequence ID" value="NZ_CP034073.1"/>
</dbReference>
<dbReference type="AlphaFoldDB" id="A0A3N4E9N1"/>
<organism evidence="2 4">
    <name type="scientific">Shewanella psychromarinicola</name>
    <dbReference type="NCBI Taxonomy" id="2487742"/>
    <lineage>
        <taxon>Bacteria</taxon>
        <taxon>Pseudomonadati</taxon>
        <taxon>Pseudomonadota</taxon>
        <taxon>Gammaproteobacteria</taxon>
        <taxon>Alteromonadales</taxon>
        <taxon>Shewanellaceae</taxon>
        <taxon>Shewanella</taxon>
    </lineage>
</organism>
<evidence type="ECO:0008006" key="5">
    <source>
        <dbReference type="Google" id="ProtNLM"/>
    </source>
</evidence>
<proteinExistence type="predicted"/>
<reference evidence="1 3" key="1">
    <citation type="submission" date="2018-11" db="EMBL/GenBank/DDBJ databases">
        <title>Shewanella sp. M2.</title>
        <authorList>
            <person name="Hwang Y.J."/>
            <person name="Hwang C.Y."/>
        </authorList>
    </citation>
    <scope>NUCLEOTIDE SEQUENCE [LARGE SCALE GENOMIC DNA]</scope>
    <source>
        <strain evidence="1 3">M2</strain>
    </source>
</reference>
<keyword evidence="3" id="KW-1185">Reference proteome</keyword>
<dbReference type="Gene3D" id="1.10.700.10">
    <property type="entry name" value="Dioxygenase LigAB, LigA subunit"/>
    <property type="match status" value="1"/>
</dbReference>
<evidence type="ECO:0000313" key="1">
    <source>
        <dbReference type="EMBL" id="AZG37072.1"/>
    </source>
</evidence>
<dbReference type="OrthoDB" id="6197820at2"/>
<dbReference type="Proteomes" id="UP000278855">
    <property type="component" value="Unassembled WGS sequence"/>
</dbReference>
<dbReference type="EMBL" id="CP034073">
    <property type="protein sequence ID" value="AZG37072.1"/>
    <property type="molecule type" value="Genomic_DNA"/>
</dbReference>
<accession>A0A3N4E9N1</accession>
<dbReference type="KEGG" id="spsr:EGC80_20835"/>
<reference evidence="2" key="3">
    <citation type="submission" date="2018-11" db="EMBL/GenBank/DDBJ databases">
        <authorList>
            <person name="Hwang Y.J."/>
            <person name="Hwang C.Y."/>
        </authorList>
    </citation>
    <scope>NUCLEOTIDE SEQUENCE</scope>
    <source>
        <strain evidence="2">R106</strain>
    </source>
</reference>
<reference evidence="4" key="2">
    <citation type="submission" date="2018-11" db="EMBL/GenBank/DDBJ databases">
        <title>Shewanella sp. R106.</title>
        <authorList>
            <person name="Hwang Y.J."/>
            <person name="Hwang C.Y."/>
        </authorList>
    </citation>
    <scope>NUCLEOTIDE SEQUENCE [LARGE SCALE GENOMIC DNA]</scope>
    <source>
        <strain evidence="4">R106</strain>
    </source>
</reference>
<name>A0A3N4E9N1_9GAMM</name>